<feature type="domain" description="ABC transporter" evidence="5">
    <location>
        <begin position="6"/>
        <end position="212"/>
    </location>
</feature>
<dbReference type="PANTHER" id="PTHR42939:SF1">
    <property type="entry name" value="ABC TRANSPORTER ATP-BINDING PROTEIN ALBC-RELATED"/>
    <property type="match status" value="1"/>
</dbReference>
<evidence type="ECO:0000259" key="5">
    <source>
        <dbReference type="PROSITE" id="PS50893"/>
    </source>
</evidence>
<protein>
    <submittedName>
        <fullName evidence="6">ABC transporter related protein</fullName>
    </submittedName>
</protein>
<proteinExistence type="predicted"/>
<dbReference type="InterPro" id="IPR051782">
    <property type="entry name" value="ABC_Transporter_VariousFunc"/>
</dbReference>
<dbReference type="InterPro" id="IPR027417">
    <property type="entry name" value="P-loop_NTPase"/>
</dbReference>
<evidence type="ECO:0000256" key="3">
    <source>
        <dbReference type="ARBA" id="ARBA00022741"/>
    </source>
</evidence>
<reference key="1">
    <citation type="submission" date="2010-11" db="EMBL/GenBank/DDBJ databases">
        <title>Complete sequence of chromosome of Caldicellulosiruptor kristjanssonii 177R1B.</title>
        <authorList>
            <consortium name="US DOE Joint Genome Institute"/>
            <person name="Lucas S."/>
            <person name="Copeland A."/>
            <person name="Lapidus A."/>
            <person name="Cheng J.-F."/>
            <person name="Bruce D."/>
            <person name="Goodwin L."/>
            <person name="Pitluck S."/>
            <person name="Davenport K."/>
            <person name="Detter J.C."/>
            <person name="Han C."/>
            <person name="Tapia R."/>
            <person name="Land M."/>
            <person name="Hauser L."/>
            <person name="Jeffries C."/>
            <person name="Kyrpides N."/>
            <person name="Ivanova N."/>
            <person name="Mikhailova N."/>
            <person name="Blumer-Schuette S.E."/>
            <person name="Kelly R.M."/>
            <person name="Woyke T."/>
        </authorList>
    </citation>
    <scope>NUCLEOTIDE SEQUENCE</scope>
    <source>
        <strain>177R1B</strain>
    </source>
</reference>
<dbReference type="KEGG" id="cki:Calkr_1351"/>
<keyword evidence="3" id="KW-0547">Nucleotide-binding</keyword>
<evidence type="ECO:0000256" key="4">
    <source>
        <dbReference type="ARBA" id="ARBA00022840"/>
    </source>
</evidence>
<dbReference type="InterPro" id="IPR015856">
    <property type="entry name" value="ABC_transpr_CbiO/EcfA_su"/>
</dbReference>
<dbReference type="CDD" id="cd03225">
    <property type="entry name" value="ABC_cobalt_CbiO_domain1"/>
    <property type="match status" value="1"/>
</dbReference>
<sequence>MSASILTAINLKKKYGHKIVFENLNFTICENELVLIKGPNGSGKTTLLNILAKYDNVWEGVLNFKNIDLKKLKLHKYPISYIPDEPIFFEGLTVKEHLIYTASMFGYKRDEIRELVETYVNLFNLKDYLNYIPSQLSKGNRQKVMICCSLLKKFDILIADEPFSFLDADSAKTLVEIFSILKENGKTIILSSHETEYFKNLIDRILELKRGA</sequence>
<dbReference type="eggNOG" id="COG1131">
    <property type="taxonomic scope" value="Bacteria"/>
</dbReference>
<dbReference type="HOGENOM" id="CLU_000604_1_2_9"/>
<evidence type="ECO:0000256" key="1">
    <source>
        <dbReference type="ARBA" id="ARBA00004202"/>
    </source>
</evidence>
<dbReference type="Gene3D" id="3.40.50.300">
    <property type="entry name" value="P-loop containing nucleotide triphosphate hydrolases"/>
    <property type="match status" value="1"/>
</dbReference>
<dbReference type="AlphaFoldDB" id="E4S881"/>
<dbReference type="GO" id="GO:0022857">
    <property type="term" value="F:transmembrane transporter activity"/>
    <property type="evidence" value="ECO:0007669"/>
    <property type="project" value="UniProtKB-ARBA"/>
</dbReference>
<dbReference type="STRING" id="632335.Calkr_1351"/>
<dbReference type="GO" id="GO:0005524">
    <property type="term" value="F:ATP binding"/>
    <property type="evidence" value="ECO:0007669"/>
    <property type="project" value="UniProtKB-KW"/>
</dbReference>
<evidence type="ECO:0000256" key="2">
    <source>
        <dbReference type="ARBA" id="ARBA00022448"/>
    </source>
</evidence>
<organism evidence="6 7">
    <name type="scientific">Caldicellulosiruptor acetigenus (strain ATCC 700853 / DSM 12137 / I77R1B)</name>
    <name type="common">Caldicellulosiruptor kristjanssonii</name>
    <dbReference type="NCBI Taxonomy" id="632335"/>
    <lineage>
        <taxon>Bacteria</taxon>
        <taxon>Bacillati</taxon>
        <taxon>Bacillota</taxon>
        <taxon>Bacillota incertae sedis</taxon>
        <taxon>Caldicellulosiruptorales</taxon>
        <taxon>Caldicellulosiruptoraceae</taxon>
        <taxon>Caldicellulosiruptor</taxon>
    </lineage>
</organism>
<dbReference type="InterPro" id="IPR003593">
    <property type="entry name" value="AAA+_ATPase"/>
</dbReference>
<dbReference type="Proteomes" id="UP000009256">
    <property type="component" value="Chromosome"/>
</dbReference>
<dbReference type="RefSeq" id="WP_013432636.1">
    <property type="nucleotide sequence ID" value="NC_014721.1"/>
</dbReference>
<keyword evidence="4" id="KW-0067">ATP-binding</keyword>
<dbReference type="GO" id="GO:0005886">
    <property type="term" value="C:plasma membrane"/>
    <property type="evidence" value="ECO:0007669"/>
    <property type="project" value="UniProtKB-SubCell"/>
</dbReference>
<dbReference type="InterPro" id="IPR003439">
    <property type="entry name" value="ABC_transporter-like_ATP-bd"/>
</dbReference>
<dbReference type="SUPFAM" id="SSF52540">
    <property type="entry name" value="P-loop containing nucleoside triphosphate hydrolases"/>
    <property type="match status" value="1"/>
</dbReference>
<dbReference type="InterPro" id="IPR017871">
    <property type="entry name" value="ABC_transporter-like_CS"/>
</dbReference>
<comment type="subcellular location">
    <subcellularLocation>
        <location evidence="1">Cell membrane</location>
        <topology evidence="1">Peripheral membrane protein</topology>
    </subcellularLocation>
</comment>
<dbReference type="PROSITE" id="PS00211">
    <property type="entry name" value="ABC_TRANSPORTER_1"/>
    <property type="match status" value="1"/>
</dbReference>
<keyword evidence="7" id="KW-1185">Reference proteome</keyword>
<dbReference type="PROSITE" id="PS50893">
    <property type="entry name" value="ABC_TRANSPORTER_2"/>
    <property type="match status" value="1"/>
</dbReference>
<dbReference type="EMBL" id="CP002326">
    <property type="protein sequence ID" value="ADQ40854.1"/>
    <property type="molecule type" value="Genomic_DNA"/>
</dbReference>
<accession>E4S881</accession>
<gene>
    <name evidence="6" type="ordered locus">Calkr_1351</name>
</gene>
<dbReference type="GO" id="GO:0016887">
    <property type="term" value="F:ATP hydrolysis activity"/>
    <property type="evidence" value="ECO:0007669"/>
    <property type="project" value="InterPro"/>
</dbReference>
<evidence type="ECO:0000313" key="6">
    <source>
        <dbReference type="EMBL" id="ADQ40854.1"/>
    </source>
</evidence>
<dbReference type="OrthoDB" id="9804819at2"/>
<evidence type="ECO:0000313" key="7">
    <source>
        <dbReference type="Proteomes" id="UP000009256"/>
    </source>
</evidence>
<dbReference type="Pfam" id="PF00005">
    <property type="entry name" value="ABC_tran"/>
    <property type="match status" value="1"/>
</dbReference>
<dbReference type="PANTHER" id="PTHR42939">
    <property type="entry name" value="ABC TRANSPORTER ATP-BINDING PROTEIN ALBC-RELATED"/>
    <property type="match status" value="1"/>
</dbReference>
<dbReference type="SMART" id="SM00382">
    <property type="entry name" value="AAA"/>
    <property type="match status" value="1"/>
</dbReference>
<reference evidence="6 7" key="2">
    <citation type="journal article" date="2011" name="J. Bacteriol.">
        <title>Complete genome sequences for the anaerobic, extremely thermophilic plant biomass-degrading bacteria Caldicellulosiruptor hydrothermalis, Caldicellulosiruptor kristjanssonii, Caldicellulosiruptor kronotskyensis, Caldicellulosiruptor owensenis, and Caldicellulosiruptor lactoaceticus.</title>
        <authorList>
            <person name="Blumer-Schuette S.E."/>
            <person name="Ozdemir I."/>
            <person name="Mistry D."/>
            <person name="Lucas S."/>
            <person name="Lapidus A."/>
            <person name="Cheng J.F."/>
            <person name="Goodwin L.A."/>
            <person name="Pitluck S."/>
            <person name="Land M.L."/>
            <person name="Hauser L.J."/>
            <person name="Woyke T."/>
            <person name="Mikhailova N."/>
            <person name="Pati A."/>
            <person name="Kyrpides N.C."/>
            <person name="Ivanova N."/>
            <person name="Detter J.C."/>
            <person name="Walston-Davenport K."/>
            <person name="Han S."/>
            <person name="Adams M.W."/>
            <person name="Kelly R.M."/>
        </authorList>
    </citation>
    <scope>NUCLEOTIDE SEQUENCE [LARGE SCALE GENOMIC DNA]</scope>
    <source>
        <strain evidence="7">ATCC 700853 / DSM 12137 / I77R1B</strain>
    </source>
</reference>
<keyword evidence="2" id="KW-0813">Transport</keyword>
<name>E4S881_CALA7</name>